<sequence>MIKNLKFTNVIFLDDLFRSDFLNARKFIYSLIEEPIKYALKIEDLKLSDYPLIRGFKSDFCENKFIGLANKKWNENYNYISDEAWSYLKSHLDNESLIVGYEMPSWLNSRLTRDNIKHVNIRLSPIRFARDLMFVVETNLPIDNTKKWSVSYEQLKFEAGLVRAKIRHDEKGVSITDGLIFLAQTHDDASIISLDNKFLTVLDFKQKINELSKNKKIYYKPHPYSWMNSKKEISLLKTIVGYSPEVIKDNIYNLMAADNNLSFFGISSGALQEAEFFDKSINFLYKPICNFNDKSLCHCTSNDFVSFNFWLNLLNVSDVDEIHIKNMDDSMMRHLHNAWWGYSEYLQDNSTFFHSFVKINKPKSRISRWIRRFI</sequence>
<gene>
    <name evidence="1" type="ORF">N5C10_14880</name>
</gene>
<evidence type="ECO:0000313" key="1">
    <source>
        <dbReference type="EMBL" id="MDH0970467.1"/>
    </source>
</evidence>
<dbReference type="AlphaFoldDB" id="A0AA42MVA7"/>
<dbReference type="Proteomes" id="UP001159915">
    <property type="component" value="Unassembled WGS sequence"/>
</dbReference>
<protein>
    <submittedName>
        <fullName evidence="1">Uncharacterized protein</fullName>
    </submittedName>
</protein>
<dbReference type="RefSeq" id="WP_279670821.1">
    <property type="nucleotide sequence ID" value="NZ_JAOCBE010000001.1"/>
</dbReference>
<accession>A0AA42MVA7</accession>
<proteinExistence type="predicted"/>
<comment type="caution">
    <text evidence="1">The sequence shown here is derived from an EMBL/GenBank/DDBJ whole genome shotgun (WGS) entry which is preliminary data.</text>
</comment>
<organism evidence="1 2">
    <name type="scientific">Acinetobacter johnsonii</name>
    <dbReference type="NCBI Taxonomy" id="40214"/>
    <lineage>
        <taxon>Bacteria</taxon>
        <taxon>Pseudomonadati</taxon>
        <taxon>Pseudomonadota</taxon>
        <taxon>Gammaproteobacteria</taxon>
        <taxon>Moraxellales</taxon>
        <taxon>Moraxellaceae</taxon>
        <taxon>Acinetobacter</taxon>
    </lineage>
</organism>
<reference evidence="1" key="1">
    <citation type="submission" date="2022-09" db="EMBL/GenBank/DDBJ databases">
        <title>Intensive care unit water sources are persistently colonized with multi-drug resistant bacteria and are the site of extensive horizontal gene transfer of antibiotic resistance genes.</title>
        <authorList>
            <person name="Diorio-Toth L."/>
        </authorList>
    </citation>
    <scope>NUCLEOTIDE SEQUENCE</scope>
    <source>
        <strain evidence="1">GD03920</strain>
    </source>
</reference>
<name>A0AA42MVA7_ACIJO</name>
<dbReference type="EMBL" id="JAOCBE010000001">
    <property type="protein sequence ID" value="MDH0970467.1"/>
    <property type="molecule type" value="Genomic_DNA"/>
</dbReference>
<evidence type="ECO:0000313" key="2">
    <source>
        <dbReference type="Proteomes" id="UP001159915"/>
    </source>
</evidence>